<accession>A0A1N6N4I7</accession>
<dbReference type="HAMAP" id="MF_00461">
    <property type="entry name" value="RsxC_RnfC"/>
    <property type="match status" value="1"/>
</dbReference>
<dbReference type="EMBL" id="FTMS01000001">
    <property type="protein sequence ID" value="SIP87000.1"/>
    <property type="molecule type" value="Genomic_DNA"/>
</dbReference>
<evidence type="ECO:0000259" key="11">
    <source>
        <dbReference type="Pfam" id="PF13375"/>
    </source>
</evidence>
<evidence type="ECO:0000313" key="12">
    <source>
        <dbReference type="EMBL" id="SIP87000.1"/>
    </source>
</evidence>
<gene>
    <name evidence="8" type="primary">rnfC</name>
    <name evidence="12" type="ORF">SAMN05920897_10130</name>
</gene>
<keyword evidence="6 8" id="KW-0408">Iron</keyword>
<dbReference type="Pfam" id="PF13237">
    <property type="entry name" value="Fer4_10"/>
    <property type="match status" value="1"/>
</dbReference>
<feature type="binding site" evidence="8">
    <location>
        <position position="420"/>
    </location>
    <ligand>
        <name>[4Fe-4S] cluster</name>
        <dbReference type="ChEBI" id="CHEBI:49883"/>
        <label>2</label>
    </ligand>
</feature>
<dbReference type="InterPro" id="IPR010208">
    <property type="entry name" value="Ion_transpt_RnfC/RsxC"/>
</dbReference>
<keyword evidence="8" id="KW-0472">Membrane</keyword>
<dbReference type="STRING" id="159291.SAMN05920897_10130"/>
<dbReference type="AlphaFoldDB" id="A0A1N6N4I7"/>
<feature type="binding site" evidence="8">
    <location>
        <position position="384"/>
    </location>
    <ligand>
        <name>[4Fe-4S] cluster</name>
        <dbReference type="ChEBI" id="CHEBI:49883"/>
        <label>1</label>
    </ligand>
</feature>
<comment type="subcellular location">
    <subcellularLocation>
        <location evidence="8">Cell membrane</location>
        <topology evidence="8">Peripheral membrane protein</topology>
    </subcellularLocation>
</comment>
<evidence type="ECO:0000256" key="4">
    <source>
        <dbReference type="ARBA" id="ARBA00022737"/>
    </source>
</evidence>
<keyword evidence="2 8" id="KW-0004">4Fe-4S</keyword>
<dbReference type="InterPro" id="IPR011538">
    <property type="entry name" value="Nuo51_FMN-bd"/>
</dbReference>
<dbReference type="InterPro" id="IPR026902">
    <property type="entry name" value="RnfC_N"/>
</dbReference>
<evidence type="ECO:0000256" key="3">
    <source>
        <dbReference type="ARBA" id="ARBA00022723"/>
    </source>
</evidence>
<comment type="cofactor">
    <cofactor evidence="8">
        <name>[4Fe-4S] cluster</name>
        <dbReference type="ChEBI" id="CHEBI:49883"/>
    </cofactor>
    <text evidence="8">Binds 2 [4Fe-4S] clusters per subunit.</text>
</comment>
<dbReference type="PANTHER" id="PTHR43034">
    <property type="entry name" value="ION-TRANSLOCATING OXIDOREDUCTASE COMPLEX SUBUNIT C"/>
    <property type="match status" value="1"/>
</dbReference>
<feature type="binding site" evidence="8">
    <location>
        <position position="423"/>
    </location>
    <ligand>
        <name>[4Fe-4S] cluster</name>
        <dbReference type="ChEBI" id="CHEBI:49883"/>
        <label>2</label>
    </ligand>
</feature>
<dbReference type="Proteomes" id="UP000186400">
    <property type="component" value="Unassembled WGS sequence"/>
</dbReference>
<feature type="domain" description="4Fe-4S ferredoxin-type" evidence="10">
    <location>
        <begin position="380"/>
        <end position="431"/>
    </location>
</feature>
<dbReference type="Gene3D" id="3.30.70.20">
    <property type="match status" value="1"/>
</dbReference>
<dbReference type="NCBIfam" id="NF003454">
    <property type="entry name" value="PRK05035.1"/>
    <property type="match status" value="1"/>
</dbReference>
<dbReference type="Gene3D" id="3.40.50.11540">
    <property type="entry name" value="NADH-ubiquinone oxidoreductase 51kDa subunit"/>
    <property type="match status" value="1"/>
</dbReference>
<evidence type="ECO:0000259" key="9">
    <source>
        <dbReference type="Pfam" id="PF01512"/>
    </source>
</evidence>
<keyword evidence="13" id="KW-1185">Reference proteome</keyword>
<feature type="binding site" evidence="8">
    <location>
        <position position="430"/>
    </location>
    <ligand>
        <name>[4Fe-4S] cluster</name>
        <dbReference type="ChEBI" id="CHEBI:49883"/>
        <label>1</label>
    </ligand>
</feature>
<feature type="binding site" evidence="8">
    <location>
        <position position="387"/>
    </location>
    <ligand>
        <name>[4Fe-4S] cluster</name>
        <dbReference type="ChEBI" id="CHEBI:49883"/>
        <label>1</label>
    </ligand>
</feature>
<evidence type="ECO:0000256" key="1">
    <source>
        <dbReference type="ARBA" id="ARBA00022448"/>
    </source>
</evidence>
<keyword evidence="8" id="KW-1003">Cell membrane</keyword>
<organism evidence="12 13">
    <name type="scientific">Alkalispirochaeta americana</name>
    <dbReference type="NCBI Taxonomy" id="159291"/>
    <lineage>
        <taxon>Bacteria</taxon>
        <taxon>Pseudomonadati</taxon>
        <taxon>Spirochaetota</taxon>
        <taxon>Spirochaetia</taxon>
        <taxon>Spirochaetales</taxon>
        <taxon>Spirochaetaceae</taxon>
        <taxon>Alkalispirochaeta</taxon>
    </lineage>
</organism>
<dbReference type="Pfam" id="PF01512">
    <property type="entry name" value="Complex1_51K"/>
    <property type="match status" value="1"/>
</dbReference>
<name>A0A1N6N4I7_9SPIO</name>
<evidence type="ECO:0000313" key="13">
    <source>
        <dbReference type="Proteomes" id="UP000186400"/>
    </source>
</evidence>
<comment type="subunit">
    <text evidence="8">The complex is composed of six subunits: RnfA, RnfB, RnfC, RnfD, RnfE and RnfG.</text>
</comment>
<evidence type="ECO:0000256" key="6">
    <source>
        <dbReference type="ARBA" id="ARBA00023004"/>
    </source>
</evidence>
<feature type="binding site" evidence="8">
    <location>
        <position position="381"/>
    </location>
    <ligand>
        <name>[4Fe-4S] cluster</name>
        <dbReference type="ChEBI" id="CHEBI:49883"/>
        <label>1</label>
    </ligand>
</feature>
<reference evidence="12 13" key="1">
    <citation type="submission" date="2017-01" db="EMBL/GenBank/DDBJ databases">
        <authorList>
            <person name="Mah S.A."/>
            <person name="Swanson W.J."/>
            <person name="Moy G.W."/>
            <person name="Vacquier V.D."/>
        </authorList>
    </citation>
    <scope>NUCLEOTIDE SEQUENCE [LARGE SCALE GENOMIC DNA]</scope>
    <source>
        <strain evidence="12 13">ASpG1</strain>
    </source>
</reference>
<proteinExistence type="inferred from homology"/>
<dbReference type="PROSITE" id="PS00198">
    <property type="entry name" value="4FE4S_FER_1"/>
    <property type="match status" value="1"/>
</dbReference>
<dbReference type="InterPro" id="IPR017896">
    <property type="entry name" value="4Fe4S_Fe-S-bd"/>
</dbReference>
<keyword evidence="4 8" id="KW-0677">Repeat</keyword>
<evidence type="ECO:0000256" key="5">
    <source>
        <dbReference type="ARBA" id="ARBA00022982"/>
    </source>
</evidence>
<dbReference type="InterPro" id="IPR037225">
    <property type="entry name" value="Nuo51_FMN-bd_sf"/>
</dbReference>
<feature type="domain" description="RnfC Barrel sandwich hybrid" evidence="11">
    <location>
        <begin position="10"/>
        <end position="104"/>
    </location>
</feature>
<keyword evidence="1 8" id="KW-0813">Transport</keyword>
<dbReference type="GO" id="GO:0005886">
    <property type="term" value="C:plasma membrane"/>
    <property type="evidence" value="ECO:0007669"/>
    <property type="project" value="UniProtKB-SubCell"/>
</dbReference>
<dbReference type="OrthoDB" id="9767754at2"/>
<evidence type="ECO:0000259" key="10">
    <source>
        <dbReference type="Pfam" id="PF13237"/>
    </source>
</evidence>
<comment type="function">
    <text evidence="8">Part of a membrane-bound complex that couples electron transfer with translocation of ions across the membrane.</text>
</comment>
<keyword evidence="8" id="KW-1278">Translocase</keyword>
<dbReference type="GO" id="GO:0009055">
    <property type="term" value="F:electron transfer activity"/>
    <property type="evidence" value="ECO:0007669"/>
    <property type="project" value="InterPro"/>
</dbReference>
<sequence>MSRVKTFSVGGVHPPANKLTGHMAIAELPPPATVMIPVSQHIGKPAEIVVERGAQVRVGTVLAKASGFISAAIHSSVSGKVKKIDTVIDAQGHRRDAVIITVEGDEWDEAVDTSPELVEEISMDRGAIVSRISEAGIVGAGGATFPTAVKFSIPEGRTVDTLLINGVECEPYLTADHRMMLEQADELIVGIRLLMQASGAARTIIGIEVNKPDAIELLEKRLKEKASAGKIPEGFVSVVALKEQYPQGGEKQLIEATTGREVPSGKLPLDVNCVVSNVGTAIAVYQAVQKNRPFIDRVVTVTGKELVARGGGGNFRVRLGTPLRDLVAAAGGVPEGTGKIVMGGPMTGRAVTSLDVPITKGSGGLIMLPEAEARRFAVCACIRCSRCVTACPMGLEPYLLEKLVQRERFEEAEQEGIMDCIECGSCNFDCPSNRPILDWMRLGKAKVGELRRARVRGNQ</sequence>
<dbReference type="EC" id="7.-.-.-" evidence="8"/>
<dbReference type="RefSeq" id="WP_076487275.1">
    <property type="nucleotide sequence ID" value="NZ_FTMS01000001.1"/>
</dbReference>
<dbReference type="InterPro" id="IPR017900">
    <property type="entry name" value="4Fe4S_Fe_S_CS"/>
</dbReference>
<keyword evidence="7 8" id="KW-0411">Iron-sulfur</keyword>
<keyword evidence="5 8" id="KW-0249">Electron transport</keyword>
<dbReference type="SUPFAM" id="SSF142019">
    <property type="entry name" value="Nqo1 FMN-binding domain-like"/>
    <property type="match status" value="1"/>
</dbReference>
<dbReference type="PANTHER" id="PTHR43034:SF2">
    <property type="entry name" value="ION-TRANSLOCATING OXIDOREDUCTASE COMPLEX SUBUNIT C"/>
    <property type="match status" value="1"/>
</dbReference>
<comment type="similarity">
    <text evidence="8">Belongs to the 4Fe4S bacterial-type ferredoxin family. RnfC subfamily.</text>
</comment>
<protein>
    <recommendedName>
        <fullName evidence="8">Ion-translocating oxidoreductase complex subunit C</fullName>
        <ecNumber evidence="8">7.-.-.-</ecNumber>
    </recommendedName>
    <alternativeName>
        <fullName evidence="8">Rnf electron transport complex subunit C</fullName>
    </alternativeName>
</protein>
<feature type="binding site" evidence="8">
    <location>
        <position position="426"/>
    </location>
    <ligand>
        <name>[4Fe-4S] cluster</name>
        <dbReference type="ChEBI" id="CHEBI:49883"/>
        <label>2</label>
    </ligand>
</feature>
<keyword evidence="3 8" id="KW-0479">Metal-binding</keyword>
<dbReference type="GO" id="GO:0051539">
    <property type="term" value="F:4 iron, 4 sulfur cluster binding"/>
    <property type="evidence" value="ECO:0007669"/>
    <property type="project" value="UniProtKB-KW"/>
</dbReference>
<evidence type="ECO:0000256" key="7">
    <source>
        <dbReference type="ARBA" id="ARBA00023014"/>
    </source>
</evidence>
<dbReference type="GO" id="GO:0046872">
    <property type="term" value="F:metal ion binding"/>
    <property type="evidence" value="ECO:0007669"/>
    <property type="project" value="UniProtKB-KW"/>
</dbReference>
<feature type="binding site" evidence="8">
    <location>
        <position position="391"/>
    </location>
    <ligand>
        <name>[4Fe-4S] cluster</name>
        <dbReference type="ChEBI" id="CHEBI:49883"/>
        <label>2</label>
    </ligand>
</feature>
<dbReference type="GO" id="GO:0022900">
    <property type="term" value="P:electron transport chain"/>
    <property type="evidence" value="ECO:0007669"/>
    <property type="project" value="UniProtKB-UniRule"/>
</dbReference>
<dbReference type="Pfam" id="PF13375">
    <property type="entry name" value="RnfC_N"/>
    <property type="match status" value="1"/>
</dbReference>
<feature type="domain" description="NADH-ubiquinone oxidoreductase 51kDa subunit FMN-binding" evidence="9">
    <location>
        <begin position="132"/>
        <end position="286"/>
    </location>
</feature>
<evidence type="ECO:0000256" key="8">
    <source>
        <dbReference type="HAMAP-Rule" id="MF_00461"/>
    </source>
</evidence>
<dbReference type="SUPFAM" id="SSF46548">
    <property type="entry name" value="alpha-helical ferredoxin"/>
    <property type="match status" value="1"/>
</dbReference>
<dbReference type="NCBIfam" id="TIGR01945">
    <property type="entry name" value="rnfC"/>
    <property type="match status" value="1"/>
</dbReference>
<evidence type="ECO:0000256" key="2">
    <source>
        <dbReference type="ARBA" id="ARBA00022485"/>
    </source>
</evidence>